<evidence type="ECO:0000313" key="3">
    <source>
        <dbReference type="Proteomes" id="UP000199111"/>
    </source>
</evidence>
<dbReference type="EMBL" id="FOQY01000013">
    <property type="protein sequence ID" value="SFJ86844.1"/>
    <property type="molecule type" value="Genomic_DNA"/>
</dbReference>
<dbReference type="Proteomes" id="UP000199111">
    <property type="component" value="Unassembled WGS sequence"/>
</dbReference>
<name>A0A1I3UU24_9ACTN</name>
<dbReference type="GeneID" id="300785071"/>
<dbReference type="RefSeq" id="WP_093888584.1">
    <property type="nucleotide sequence ID" value="NZ_FOQY01000013.1"/>
</dbReference>
<organism evidence="2 3">
    <name type="scientific">Streptosporangium canum</name>
    <dbReference type="NCBI Taxonomy" id="324952"/>
    <lineage>
        <taxon>Bacteria</taxon>
        <taxon>Bacillati</taxon>
        <taxon>Actinomycetota</taxon>
        <taxon>Actinomycetes</taxon>
        <taxon>Streptosporangiales</taxon>
        <taxon>Streptosporangiaceae</taxon>
        <taxon>Streptosporangium</taxon>
    </lineage>
</organism>
<evidence type="ECO:0008006" key="4">
    <source>
        <dbReference type="Google" id="ProtNLM"/>
    </source>
</evidence>
<feature type="region of interest" description="Disordered" evidence="1">
    <location>
        <begin position="67"/>
        <end position="125"/>
    </location>
</feature>
<gene>
    <name evidence="2" type="ORF">SAMN05216275_113108</name>
</gene>
<protein>
    <recommendedName>
        <fullName evidence="4">ABC-2 type transport system ATP-binding protein</fullName>
    </recommendedName>
</protein>
<accession>A0A1I3UU24</accession>
<feature type="compositionally biased region" description="Basic and acidic residues" evidence="1">
    <location>
        <begin position="83"/>
        <end position="97"/>
    </location>
</feature>
<evidence type="ECO:0000313" key="2">
    <source>
        <dbReference type="EMBL" id="SFJ86844.1"/>
    </source>
</evidence>
<proteinExistence type="predicted"/>
<feature type="compositionally biased region" description="Basic and acidic residues" evidence="1">
    <location>
        <begin position="109"/>
        <end position="125"/>
    </location>
</feature>
<evidence type="ECO:0000256" key="1">
    <source>
        <dbReference type="SAM" id="MobiDB-lite"/>
    </source>
</evidence>
<sequence length="125" mass="13477">MRKLAADGRTVFVSSHLMSEMARTADMSVGEQSGRVRPGLEAFPASAQNRPREAAKSLRARFNDSLEVMSAGDNGRPGAEPAIEARGRRPRRGRIDARNASMAVAGESEPGRARRAPGELKEMTT</sequence>
<keyword evidence="3" id="KW-1185">Reference proteome</keyword>
<dbReference type="AlphaFoldDB" id="A0A1I3UU24"/>
<reference evidence="3" key="1">
    <citation type="submission" date="2016-10" db="EMBL/GenBank/DDBJ databases">
        <authorList>
            <person name="Varghese N."/>
            <person name="Submissions S."/>
        </authorList>
    </citation>
    <scope>NUCLEOTIDE SEQUENCE [LARGE SCALE GENOMIC DNA]</scope>
    <source>
        <strain evidence="3">CGMCC 4.2126</strain>
    </source>
</reference>